<dbReference type="EMBL" id="JACHDO010000001">
    <property type="protein sequence ID" value="MBB5492313.1"/>
    <property type="molecule type" value="Genomic_DNA"/>
</dbReference>
<accession>A0A840WAA2</accession>
<dbReference type="Proteomes" id="UP000579647">
    <property type="component" value="Unassembled WGS sequence"/>
</dbReference>
<evidence type="ECO:0000313" key="2">
    <source>
        <dbReference type="Proteomes" id="UP000579647"/>
    </source>
</evidence>
<dbReference type="AlphaFoldDB" id="A0A840WAA2"/>
<sequence>MRNVDLDGDAVFTLGSIGVEKAMKVMLGCAEVENTGAWPTRKVLKNWGHDIEELNSRVLTAIDEGVEDTAAPGYSARLAGHVKESTLLPLVFAAFARYGKSGRFHHLDILATDKPGEHDKPSEYWDRVEMHVRESQPEFREVPYSDNAAFEAYVKRLRDSIAGELDAWWFCLHRLGVQGCFGELGKKVGWQIWEFGRPTPTLVRV</sequence>
<keyword evidence="2" id="KW-1185">Reference proteome</keyword>
<dbReference type="RefSeq" id="WP_184365804.1">
    <property type="nucleotide sequence ID" value="NZ_BAAAKM010000168.1"/>
</dbReference>
<evidence type="ECO:0000313" key="1">
    <source>
        <dbReference type="EMBL" id="MBB5492313.1"/>
    </source>
</evidence>
<reference evidence="1 2" key="1">
    <citation type="submission" date="2020-08" db="EMBL/GenBank/DDBJ databases">
        <title>Sequencing the genomes of 1000 actinobacteria strains.</title>
        <authorList>
            <person name="Klenk H.-P."/>
        </authorList>
    </citation>
    <scope>NUCLEOTIDE SEQUENCE [LARGE SCALE GENOMIC DNA]</scope>
    <source>
        <strain evidence="1 2">DSM 44598</strain>
    </source>
</reference>
<organism evidence="1 2">
    <name type="scientific">Nocardiopsis metallicus</name>
    <dbReference type="NCBI Taxonomy" id="179819"/>
    <lineage>
        <taxon>Bacteria</taxon>
        <taxon>Bacillati</taxon>
        <taxon>Actinomycetota</taxon>
        <taxon>Actinomycetes</taxon>
        <taxon>Streptosporangiales</taxon>
        <taxon>Nocardiopsidaceae</taxon>
        <taxon>Nocardiopsis</taxon>
    </lineage>
</organism>
<comment type="caution">
    <text evidence="1">The sequence shown here is derived from an EMBL/GenBank/DDBJ whole genome shotgun (WGS) entry which is preliminary data.</text>
</comment>
<name>A0A840WAA2_9ACTN</name>
<gene>
    <name evidence="1" type="ORF">HNR07_003450</name>
</gene>
<proteinExistence type="predicted"/>
<protein>
    <submittedName>
        <fullName evidence="1">Uncharacterized protein</fullName>
    </submittedName>
</protein>